<comment type="caution">
    <text evidence="1">The sequence shown here is derived from an EMBL/GenBank/DDBJ whole genome shotgun (WGS) entry which is preliminary data.</text>
</comment>
<dbReference type="EMBL" id="MHOX01000019">
    <property type="protein sequence ID" value="OGZ71015.1"/>
    <property type="molecule type" value="Genomic_DNA"/>
</dbReference>
<name>A0A1G2I8I6_9BACT</name>
<dbReference type="AlphaFoldDB" id="A0A1G2I8I6"/>
<proteinExistence type="predicted"/>
<protein>
    <submittedName>
        <fullName evidence="1">Uncharacterized protein</fullName>
    </submittedName>
</protein>
<sequence>MEKAFIQISQQDLKSIFPFIMYEWWKFDTCLLYSCWGGLIGVVVSMGINHHKCQNREYKIEMGDENNDGRPDFKFECREGYGSYTFLNKGDGVYFLKDE</sequence>
<evidence type="ECO:0000313" key="1">
    <source>
        <dbReference type="EMBL" id="OGZ71015.1"/>
    </source>
</evidence>
<organism evidence="1 2">
    <name type="scientific">Candidatus Staskawiczbacteria bacterium RIFCSPLOWO2_01_FULL_33_9</name>
    <dbReference type="NCBI Taxonomy" id="1802211"/>
    <lineage>
        <taxon>Bacteria</taxon>
        <taxon>Candidatus Staskawicziibacteriota</taxon>
    </lineage>
</organism>
<gene>
    <name evidence="1" type="ORF">A2904_01510</name>
</gene>
<evidence type="ECO:0000313" key="2">
    <source>
        <dbReference type="Proteomes" id="UP000176308"/>
    </source>
</evidence>
<accession>A0A1G2I8I6</accession>
<reference evidence="1 2" key="1">
    <citation type="journal article" date="2016" name="Nat. Commun.">
        <title>Thousands of microbial genomes shed light on interconnected biogeochemical processes in an aquifer system.</title>
        <authorList>
            <person name="Anantharaman K."/>
            <person name="Brown C.T."/>
            <person name="Hug L.A."/>
            <person name="Sharon I."/>
            <person name="Castelle C.J."/>
            <person name="Probst A.J."/>
            <person name="Thomas B.C."/>
            <person name="Singh A."/>
            <person name="Wilkins M.J."/>
            <person name="Karaoz U."/>
            <person name="Brodie E.L."/>
            <person name="Williams K.H."/>
            <person name="Hubbard S.S."/>
            <person name="Banfield J.F."/>
        </authorList>
    </citation>
    <scope>NUCLEOTIDE SEQUENCE [LARGE SCALE GENOMIC DNA]</scope>
</reference>
<dbReference type="Proteomes" id="UP000176308">
    <property type="component" value="Unassembled WGS sequence"/>
</dbReference>